<protein>
    <submittedName>
        <fullName evidence="2">Uncharacterized protein</fullName>
    </submittedName>
</protein>
<dbReference type="AlphaFoldDB" id="A0AAV1ZFX6"/>
<organism evidence="2 3">
    <name type="scientific">Larinioides sclopetarius</name>
    <dbReference type="NCBI Taxonomy" id="280406"/>
    <lineage>
        <taxon>Eukaryota</taxon>
        <taxon>Metazoa</taxon>
        <taxon>Ecdysozoa</taxon>
        <taxon>Arthropoda</taxon>
        <taxon>Chelicerata</taxon>
        <taxon>Arachnida</taxon>
        <taxon>Araneae</taxon>
        <taxon>Araneomorphae</taxon>
        <taxon>Entelegynae</taxon>
        <taxon>Araneoidea</taxon>
        <taxon>Araneidae</taxon>
        <taxon>Larinioides</taxon>
    </lineage>
</organism>
<dbReference type="EMBL" id="CAXIEN010000049">
    <property type="protein sequence ID" value="CAL1270588.1"/>
    <property type="molecule type" value="Genomic_DNA"/>
</dbReference>
<proteinExistence type="predicted"/>
<name>A0AAV1ZFX6_9ARAC</name>
<evidence type="ECO:0000313" key="2">
    <source>
        <dbReference type="EMBL" id="CAL1270588.1"/>
    </source>
</evidence>
<reference evidence="2 3" key="1">
    <citation type="submission" date="2024-04" db="EMBL/GenBank/DDBJ databases">
        <authorList>
            <person name="Rising A."/>
            <person name="Reimegard J."/>
            <person name="Sonavane S."/>
            <person name="Akerstrom W."/>
            <person name="Nylinder S."/>
            <person name="Hedman E."/>
            <person name="Kallberg Y."/>
        </authorList>
    </citation>
    <scope>NUCLEOTIDE SEQUENCE [LARGE SCALE GENOMIC DNA]</scope>
</reference>
<feature type="signal peptide" evidence="1">
    <location>
        <begin position="1"/>
        <end position="16"/>
    </location>
</feature>
<dbReference type="Proteomes" id="UP001497382">
    <property type="component" value="Unassembled WGS sequence"/>
</dbReference>
<evidence type="ECO:0000313" key="3">
    <source>
        <dbReference type="Proteomes" id="UP001497382"/>
    </source>
</evidence>
<accession>A0AAV1ZFX6</accession>
<evidence type="ECO:0000256" key="1">
    <source>
        <dbReference type="SAM" id="SignalP"/>
    </source>
</evidence>
<sequence length="44" mass="5494">MRRFLDRLFFLPLVQLRYIVWIEDFLPFDPASTVLYFPKCLWNL</sequence>
<keyword evidence="1" id="KW-0732">Signal</keyword>
<comment type="caution">
    <text evidence="2">The sequence shown here is derived from an EMBL/GenBank/DDBJ whole genome shotgun (WGS) entry which is preliminary data.</text>
</comment>
<feature type="chain" id="PRO_5043718550" evidence="1">
    <location>
        <begin position="17"/>
        <end position="44"/>
    </location>
</feature>
<gene>
    <name evidence="2" type="ORF">LARSCL_LOCUS5379</name>
</gene>
<keyword evidence="3" id="KW-1185">Reference proteome</keyword>